<dbReference type="OrthoDB" id="4864479at2"/>
<dbReference type="Proteomes" id="UP000307808">
    <property type="component" value="Unassembled WGS sequence"/>
</dbReference>
<gene>
    <name evidence="1" type="ORF">FC770_03905</name>
</gene>
<dbReference type="RefSeq" id="WP_137064760.1">
    <property type="nucleotide sequence ID" value="NZ_CP040748.1"/>
</dbReference>
<reference evidence="1 2" key="1">
    <citation type="submission" date="2019-04" db="EMBL/GenBank/DDBJ databases">
        <authorList>
            <person name="Dong K."/>
        </authorList>
    </citation>
    <scope>NUCLEOTIDE SEQUENCE [LARGE SCALE GENOMIC DNA]</scope>
    <source>
        <strain evidence="2">dk3543</strain>
    </source>
</reference>
<protein>
    <submittedName>
        <fullName evidence="1">Uncharacterized protein</fullName>
    </submittedName>
</protein>
<sequence>MNKYLRALVVLVAVLVLLPLGAYVVHGLHGEAQLSWDERSAAAEVERQLPAAREVAADERARIVSRLSEGTTVATWQEVRCTLDSVDAGWIVQSYEQQCWLRTVDVMRSAEPRPGAADGCTSPRIVGEGRPAYTSSVRTYEGPGSVFPTSFDRSADSFGGCRGVLAARPGEAREVISGSRPDGLAGDEVWLVLEIETPLTRSHLGCHPWKLPFCERPGDSPDLPDELR</sequence>
<keyword evidence="2" id="KW-1185">Reference proteome</keyword>
<accession>A0A4U2YS95</accession>
<comment type="caution">
    <text evidence="1">The sequence shown here is derived from an EMBL/GenBank/DDBJ whole genome shotgun (WGS) entry which is preliminary data.</text>
</comment>
<proteinExistence type="predicted"/>
<name>A0A4U2YS95_9ACTN</name>
<dbReference type="AlphaFoldDB" id="A0A4U2YS95"/>
<dbReference type="EMBL" id="SZPY01000001">
    <property type="protein sequence ID" value="TKI64299.1"/>
    <property type="molecule type" value="Genomic_DNA"/>
</dbReference>
<evidence type="ECO:0000313" key="1">
    <source>
        <dbReference type="EMBL" id="TKI64299.1"/>
    </source>
</evidence>
<organism evidence="1 2">
    <name type="scientific">Nocardioides jishulii</name>
    <dbReference type="NCBI Taxonomy" id="2575440"/>
    <lineage>
        <taxon>Bacteria</taxon>
        <taxon>Bacillati</taxon>
        <taxon>Actinomycetota</taxon>
        <taxon>Actinomycetes</taxon>
        <taxon>Propionibacteriales</taxon>
        <taxon>Nocardioidaceae</taxon>
        <taxon>Nocardioides</taxon>
    </lineage>
</organism>
<evidence type="ECO:0000313" key="2">
    <source>
        <dbReference type="Proteomes" id="UP000307808"/>
    </source>
</evidence>